<evidence type="ECO:0000313" key="2">
    <source>
        <dbReference type="EMBL" id="KAH9426209.1"/>
    </source>
</evidence>
<sequence length="63" mass="7114">MSIDSDDNDDDGCDKNSHLEKEIHIDSVKLNLFNGDKHSFTQTPTNKLSTTAAVHCQQQQQRI</sequence>
<evidence type="ECO:0000313" key="3">
    <source>
        <dbReference type="Proteomes" id="UP000887458"/>
    </source>
</evidence>
<dbReference type="EMBL" id="NJHN03000012">
    <property type="protein sequence ID" value="KAH9426209.1"/>
    <property type="molecule type" value="Genomic_DNA"/>
</dbReference>
<protein>
    <submittedName>
        <fullName evidence="2">Uncharacterized protein</fullName>
    </submittedName>
</protein>
<proteinExistence type="predicted"/>
<name>A0ABQ8JUF6_DERPT</name>
<reference evidence="2 3" key="1">
    <citation type="journal article" date="2018" name="J. Allergy Clin. Immunol.">
        <title>High-quality assembly of Dermatophagoides pteronyssinus genome and transcriptome reveals a wide range of novel allergens.</title>
        <authorList>
            <person name="Liu X.Y."/>
            <person name="Yang K.Y."/>
            <person name="Wang M.Q."/>
            <person name="Kwok J.S."/>
            <person name="Zeng X."/>
            <person name="Yang Z."/>
            <person name="Xiao X.J."/>
            <person name="Lau C.P."/>
            <person name="Li Y."/>
            <person name="Huang Z.M."/>
            <person name="Ba J.G."/>
            <person name="Yim A.K."/>
            <person name="Ouyang C.Y."/>
            <person name="Ngai S.M."/>
            <person name="Chan T.F."/>
            <person name="Leung E.L."/>
            <person name="Liu L."/>
            <person name="Liu Z.G."/>
            <person name="Tsui S.K."/>
        </authorList>
    </citation>
    <scope>NUCLEOTIDE SEQUENCE [LARGE SCALE GENOMIC DNA]</scope>
    <source>
        <strain evidence="2">Derp</strain>
    </source>
</reference>
<comment type="caution">
    <text evidence="2">The sequence shown here is derived from an EMBL/GenBank/DDBJ whole genome shotgun (WGS) entry which is preliminary data.</text>
</comment>
<reference evidence="2 3" key="2">
    <citation type="journal article" date="2022" name="Mol. Biol. Evol.">
        <title>Comparative Genomics Reveals Insights into the Divergent Evolution of Astigmatic Mites and Household Pest Adaptations.</title>
        <authorList>
            <person name="Xiong Q."/>
            <person name="Wan A.T."/>
            <person name="Liu X."/>
            <person name="Fung C.S."/>
            <person name="Xiao X."/>
            <person name="Malainual N."/>
            <person name="Hou J."/>
            <person name="Wang L."/>
            <person name="Wang M."/>
            <person name="Yang K.Y."/>
            <person name="Cui Y."/>
            <person name="Leung E.L."/>
            <person name="Nong W."/>
            <person name="Shin S.K."/>
            <person name="Au S.W."/>
            <person name="Jeong K.Y."/>
            <person name="Chew F.T."/>
            <person name="Hui J.H."/>
            <person name="Leung T.F."/>
            <person name="Tungtrongchitr A."/>
            <person name="Zhong N."/>
            <person name="Liu Z."/>
            <person name="Tsui S.K."/>
        </authorList>
    </citation>
    <scope>NUCLEOTIDE SEQUENCE [LARGE SCALE GENOMIC DNA]</scope>
    <source>
        <strain evidence="2">Derp</strain>
    </source>
</reference>
<gene>
    <name evidence="2" type="ORF">DERP_007149</name>
</gene>
<accession>A0ABQ8JUF6</accession>
<feature type="region of interest" description="Disordered" evidence="1">
    <location>
        <begin position="1"/>
        <end position="20"/>
    </location>
</feature>
<keyword evidence="3" id="KW-1185">Reference proteome</keyword>
<dbReference type="Proteomes" id="UP000887458">
    <property type="component" value="Unassembled WGS sequence"/>
</dbReference>
<organism evidence="2 3">
    <name type="scientific">Dermatophagoides pteronyssinus</name>
    <name type="common">European house dust mite</name>
    <dbReference type="NCBI Taxonomy" id="6956"/>
    <lineage>
        <taxon>Eukaryota</taxon>
        <taxon>Metazoa</taxon>
        <taxon>Ecdysozoa</taxon>
        <taxon>Arthropoda</taxon>
        <taxon>Chelicerata</taxon>
        <taxon>Arachnida</taxon>
        <taxon>Acari</taxon>
        <taxon>Acariformes</taxon>
        <taxon>Sarcoptiformes</taxon>
        <taxon>Astigmata</taxon>
        <taxon>Psoroptidia</taxon>
        <taxon>Analgoidea</taxon>
        <taxon>Pyroglyphidae</taxon>
        <taxon>Dermatophagoidinae</taxon>
        <taxon>Dermatophagoides</taxon>
    </lineage>
</organism>
<feature type="compositionally biased region" description="Acidic residues" evidence="1">
    <location>
        <begin position="1"/>
        <end position="12"/>
    </location>
</feature>
<evidence type="ECO:0000256" key="1">
    <source>
        <dbReference type="SAM" id="MobiDB-lite"/>
    </source>
</evidence>